<proteinExistence type="predicted"/>
<dbReference type="Proteomes" id="UP000700596">
    <property type="component" value="Unassembled WGS sequence"/>
</dbReference>
<name>A0A9P9IDX9_9PLEO</name>
<protein>
    <submittedName>
        <fullName evidence="2">Uncharacterized protein</fullName>
    </submittedName>
</protein>
<reference evidence="2" key="1">
    <citation type="journal article" date="2021" name="Nat. Commun.">
        <title>Genetic determinants of endophytism in the Arabidopsis root mycobiome.</title>
        <authorList>
            <person name="Mesny F."/>
            <person name="Miyauchi S."/>
            <person name="Thiergart T."/>
            <person name="Pickel B."/>
            <person name="Atanasova L."/>
            <person name="Karlsson M."/>
            <person name="Huettel B."/>
            <person name="Barry K.W."/>
            <person name="Haridas S."/>
            <person name="Chen C."/>
            <person name="Bauer D."/>
            <person name="Andreopoulos W."/>
            <person name="Pangilinan J."/>
            <person name="LaButti K."/>
            <person name="Riley R."/>
            <person name="Lipzen A."/>
            <person name="Clum A."/>
            <person name="Drula E."/>
            <person name="Henrissat B."/>
            <person name="Kohler A."/>
            <person name="Grigoriev I.V."/>
            <person name="Martin F.M."/>
            <person name="Hacquard S."/>
        </authorList>
    </citation>
    <scope>NUCLEOTIDE SEQUENCE</scope>
    <source>
        <strain evidence="2">MPI-CAGE-CH-0243</strain>
    </source>
</reference>
<accession>A0A9P9IDX9</accession>
<evidence type="ECO:0000313" key="2">
    <source>
        <dbReference type="EMBL" id="KAH7115940.1"/>
    </source>
</evidence>
<feature type="transmembrane region" description="Helical" evidence="1">
    <location>
        <begin position="12"/>
        <end position="30"/>
    </location>
</feature>
<keyword evidence="1" id="KW-0472">Membrane</keyword>
<dbReference type="AlphaFoldDB" id="A0A9P9IDX9"/>
<evidence type="ECO:0000256" key="1">
    <source>
        <dbReference type="SAM" id="Phobius"/>
    </source>
</evidence>
<keyword evidence="3" id="KW-1185">Reference proteome</keyword>
<comment type="caution">
    <text evidence="2">The sequence shown here is derived from an EMBL/GenBank/DDBJ whole genome shotgun (WGS) entry which is preliminary data.</text>
</comment>
<feature type="transmembrane region" description="Helical" evidence="1">
    <location>
        <begin position="137"/>
        <end position="159"/>
    </location>
</feature>
<evidence type="ECO:0000313" key="3">
    <source>
        <dbReference type="Proteomes" id="UP000700596"/>
    </source>
</evidence>
<keyword evidence="1" id="KW-1133">Transmembrane helix</keyword>
<dbReference type="EMBL" id="JAGMWT010000015">
    <property type="protein sequence ID" value="KAH7115940.1"/>
    <property type="molecule type" value="Genomic_DNA"/>
</dbReference>
<sequence>MNLDGLPLTVSWTYQIQISFFFSHISTTYLRMNGRWMTTKRCTYTTSLALPPHYTTLHYTTPPCNAETTLHTAHLYLIPPPSTTPFFPVLFFRFQKNTTTTSKLRASRRENERIGRGRRWEKDWIGGNHVQAGATDLFLGFFFLGFLVRGGILLVWSGVLPGMAWGMGIFL</sequence>
<keyword evidence="1" id="KW-0812">Transmembrane</keyword>
<gene>
    <name evidence="2" type="ORF">B0J11DRAFT_593610</name>
</gene>
<organism evidence="2 3">
    <name type="scientific">Dendryphion nanum</name>
    <dbReference type="NCBI Taxonomy" id="256645"/>
    <lineage>
        <taxon>Eukaryota</taxon>
        <taxon>Fungi</taxon>
        <taxon>Dikarya</taxon>
        <taxon>Ascomycota</taxon>
        <taxon>Pezizomycotina</taxon>
        <taxon>Dothideomycetes</taxon>
        <taxon>Pleosporomycetidae</taxon>
        <taxon>Pleosporales</taxon>
        <taxon>Torulaceae</taxon>
        <taxon>Dendryphion</taxon>
    </lineage>
</organism>